<name>A0A7W6P9E0_9HYPH</name>
<gene>
    <name evidence="2" type="ORF">GGR30_000192</name>
</gene>
<dbReference type="EMBL" id="JACIDZ010000001">
    <property type="protein sequence ID" value="MBB4120297.1"/>
    <property type="molecule type" value="Genomic_DNA"/>
</dbReference>
<evidence type="ECO:0000313" key="3">
    <source>
        <dbReference type="Proteomes" id="UP000530571"/>
    </source>
</evidence>
<evidence type="ECO:0000313" key="2">
    <source>
        <dbReference type="EMBL" id="MBB4120297.1"/>
    </source>
</evidence>
<proteinExistence type="predicted"/>
<dbReference type="RefSeq" id="WP_183481321.1">
    <property type="nucleotide sequence ID" value="NZ_JACIDZ010000001.1"/>
</dbReference>
<protein>
    <submittedName>
        <fullName evidence="2">Uncharacterized protein</fullName>
    </submittedName>
</protein>
<feature type="region of interest" description="Disordered" evidence="1">
    <location>
        <begin position="1"/>
        <end position="24"/>
    </location>
</feature>
<keyword evidence="3" id="KW-1185">Reference proteome</keyword>
<accession>A0A7W6P9E0</accession>
<reference evidence="2 3" key="1">
    <citation type="submission" date="2020-08" db="EMBL/GenBank/DDBJ databases">
        <title>Genomic Encyclopedia of Type Strains, Phase IV (KMG-IV): sequencing the most valuable type-strain genomes for metagenomic binning, comparative biology and taxonomic classification.</title>
        <authorList>
            <person name="Goeker M."/>
        </authorList>
    </citation>
    <scope>NUCLEOTIDE SEQUENCE [LARGE SCALE GENOMIC DNA]</scope>
    <source>
        <strain evidence="2 3">DSM 28101</strain>
    </source>
</reference>
<dbReference type="AlphaFoldDB" id="A0A7W6P9E0"/>
<comment type="caution">
    <text evidence="2">The sequence shown here is derived from an EMBL/GenBank/DDBJ whole genome shotgun (WGS) entry which is preliminary data.</text>
</comment>
<dbReference type="Proteomes" id="UP000530571">
    <property type="component" value="Unassembled WGS sequence"/>
</dbReference>
<sequence>MVSALTIKRGTFQGSSAGTEEDVRQKALGSANELSGKMSVGIFPTKTAILGQAVAGHFIPPILAISDRFRWLTLAPGAGLGLKPAKDRVEC</sequence>
<organism evidence="2 3">
    <name type="scientific">Martelella radicis</name>
    <dbReference type="NCBI Taxonomy" id="1397476"/>
    <lineage>
        <taxon>Bacteria</taxon>
        <taxon>Pseudomonadati</taxon>
        <taxon>Pseudomonadota</taxon>
        <taxon>Alphaproteobacteria</taxon>
        <taxon>Hyphomicrobiales</taxon>
        <taxon>Aurantimonadaceae</taxon>
        <taxon>Martelella</taxon>
    </lineage>
</organism>
<evidence type="ECO:0000256" key="1">
    <source>
        <dbReference type="SAM" id="MobiDB-lite"/>
    </source>
</evidence>